<evidence type="ECO:0000256" key="4">
    <source>
        <dbReference type="ARBA" id="ARBA00022801"/>
    </source>
</evidence>
<dbReference type="InParanoid" id="K9U815"/>
<comment type="function">
    <text evidence="5">Toxic component of a toxin-antitoxin (TA) system. An RNase.</text>
</comment>
<comment type="similarity">
    <text evidence="5">Belongs to the PINc/VapC protein family.</text>
</comment>
<keyword evidence="5" id="KW-0800">Toxin</keyword>
<dbReference type="InterPro" id="IPR002716">
    <property type="entry name" value="PIN_dom"/>
</dbReference>
<dbReference type="HOGENOM" id="CLU_150004_0_0_3"/>
<keyword evidence="3 5" id="KW-0479">Metal-binding</keyword>
<evidence type="ECO:0000313" key="8">
    <source>
        <dbReference type="Proteomes" id="UP000010384"/>
    </source>
</evidence>
<evidence type="ECO:0000259" key="6">
    <source>
        <dbReference type="Pfam" id="PF01850"/>
    </source>
</evidence>
<evidence type="ECO:0000256" key="1">
    <source>
        <dbReference type="ARBA" id="ARBA00022649"/>
    </source>
</evidence>
<organism evidence="7 8">
    <name type="scientific">Chroococcidiopsis thermalis (strain PCC 7203)</name>
    <dbReference type="NCBI Taxonomy" id="251229"/>
    <lineage>
        <taxon>Bacteria</taxon>
        <taxon>Bacillati</taxon>
        <taxon>Cyanobacteriota</taxon>
        <taxon>Cyanophyceae</taxon>
        <taxon>Chroococcidiopsidales</taxon>
        <taxon>Chroococcidiopsidaceae</taxon>
        <taxon>Chroococcidiopsis</taxon>
    </lineage>
</organism>
<sequence length="145" mass="16162">MTKTLFDTSVLVSAFVVSHPKHQSCIPWLHQVKAKQVQGIIATHTLAETYSVLTRLPVSPRISPRLARQLINENLQEFEVVSLEAEDYYKVIDKMVTLNLTGGAIYDALIAQVAIKAKVSQLLTLNPDHFTRLGDEIARLVLSPN</sequence>
<protein>
    <recommendedName>
        <fullName evidence="5">Ribonuclease VapC</fullName>
        <shortName evidence="5">RNase VapC</shortName>
        <ecNumber evidence="5">3.1.-.-</ecNumber>
    </recommendedName>
    <alternativeName>
        <fullName evidence="5">Toxin VapC</fullName>
    </alternativeName>
</protein>
<evidence type="ECO:0000313" key="7">
    <source>
        <dbReference type="EMBL" id="AFY91232.1"/>
    </source>
</evidence>
<dbReference type="Proteomes" id="UP000010384">
    <property type="component" value="Plasmid pCHRO.01"/>
</dbReference>
<keyword evidence="2 5" id="KW-0540">Nuclease</keyword>
<feature type="binding site" evidence="5">
    <location>
        <position position="7"/>
    </location>
    <ligand>
        <name>Mg(2+)</name>
        <dbReference type="ChEBI" id="CHEBI:18420"/>
    </ligand>
</feature>
<dbReference type="OrthoDB" id="485455at2"/>
<dbReference type="GO" id="GO:0000287">
    <property type="term" value="F:magnesium ion binding"/>
    <property type="evidence" value="ECO:0007669"/>
    <property type="project" value="UniProtKB-UniRule"/>
</dbReference>
<evidence type="ECO:0000256" key="2">
    <source>
        <dbReference type="ARBA" id="ARBA00022722"/>
    </source>
</evidence>
<reference evidence="7 8" key="1">
    <citation type="submission" date="2012-06" db="EMBL/GenBank/DDBJ databases">
        <title>Finished plasmid 1 of genome of Chroococcidiopsis thermalis PCC 7203.</title>
        <authorList>
            <consortium name="US DOE Joint Genome Institute"/>
            <person name="Gugger M."/>
            <person name="Coursin T."/>
            <person name="Rippka R."/>
            <person name="Tandeau De Marsac N."/>
            <person name="Huntemann M."/>
            <person name="Wei C.-L."/>
            <person name="Han J."/>
            <person name="Detter J.C."/>
            <person name="Han C."/>
            <person name="Tapia R."/>
            <person name="Davenport K."/>
            <person name="Daligault H."/>
            <person name="Erkkila T."/>
            <person name="Gu W."/>
            <person name="Munk A.C.C."/>
            <person name="Teshima H."/>
            <person name="Xu Y."/>
            <person name="Chain P."/>
            <person name="Chen A."/>
            <person name="Krypides N."/>
            <person name="Mavromatis K."/>
            <person name="Markowitz V."/>
            <person name="Szeto E."/>
            <person name="Ivanova N."/>
            <person name="Mikhailova N."/>
            <person name="Ovchinnikova G."/>
            <person name="Pagani I."/>
            <person name="Pati A."/>
            <person name="Goodwin L."/>
            <person name="Peters L."/>
            <person name="Pitluck S."/>
            <person name="Woyke T."/>
            <person name="Kerfeld C."/>
        </authorList>
    </citation>
    <scope>NUCLEOTIDE SEQUENCE [LARGE SCALE GENOMIC DNA]</scope>
    <source>
        <strain evidence="7 8">PCC 7203</strain>
        <plasmid evidence="7 8">pCHRO.01</plasmid>
    </source>
</reference>
<dbReference type="EMBL" id="CP003598">
    <property type="protein sequence ID" value="AFY91232.1"/>
    <property type="molecule type" value="Genomic_DNA"/>
</dbReference>
<keyword evidence="5" id="KW-0460">Magnesium</keyword>
<keyword evidence="1 5" id="KW-1277">Toxin-antitoxin system</keyword>
<feature type="binding site" evidence="5">
    <location>
        <position position="107"/>
    </location>
    <ligand>
        <name>Mg(2+)</name>
        <dbReference type="ChEBI" id="CHEBI:18420"/>
    </ligand>
</feature>
<dbReference type="PATRIC" id="fig|251229.3.peg.6889"/>
<proteinExistence type="inferred from homology"/>
<feature type="domain" description="PIN" evidence="6">
    <location>
        <begin position="5"/>
        <end position="133"/>
    </location>
</feature>
<dbReference type="GO" id="GO:0004540">
    <property type="term" value="F:RNA nuclease activity"/>
    <property type="evidence" value="ECO:0007669"/>
    <property type="project" value="InterPro"/>
</dbReference>
<dbReference type="EC" id="3.1.-.-" evidence="5"/>
<comment type="cofactor">
    <cofactor evidence="5">
        <name>Mg(2+)</name>
        <dbReference type="ChEBI" id="CHEBI:18420"/>
    </cofactor>
</comment>
<keyword evidence="7" id="KW-0614">Plasmid</keyword>
<dbReference type="RefSeq" id="WP_015163169.1">
    <property type="nucleotide sequence ID" value="NC_019699.1"/>
</dbReference>
<dbReference type="InterPro" id="IPR022907">
    <property type="entry name" value="VapC_family"/>
</dbReference>
<evidence type="ECO:0000256" key="3">
    <source>
        <dbReference type="ARBA" id="ARBA00022723"/>
    </source>
</evidence>
<evidence type="ECO:0000256" key="5">
    <source>
        <dbReference type="HAMAP-Rule" id="MF_00265"/>
    </source>
</evidence>
<dbReference type="InterPro" id="IPR029060">
    <property type="entry name" value="PIN-like_dom_sf"/>
</dbReference>
<dbReference type="GO" id="GO:0016787">
    <property type="term" value="F:hydrolase activity"/>
    <property type="evidence" value="ECO:0007669"/>
    <property type="project" value="UniProtKB-KW"/>
</dbReference>
<dbReference type="KEGG" id="cthe:Chro_5897"/>
<dbReference type="AlphaFoldDB" id="K9U815"/>
<dbReference type="Pfam" id="PF01850">
    <property type="entry name" value="PIN"/>
    <property type="match status" value="1"/>
</dbReference>
<dbReference type="Gene3D" id="3.40.50.1010">
    <property type="entry name" value="5'-nuclease"/>
    <property type="match status" value="1"/>
</dbReference>
<accession>K9U815</accession>
<dbReference type="HAMAP" id="MF_00265">
    <property type="entry name" value="VapC_Nob1"/>
    <property type="match status" value="1"/>
</dbReference>
<dbReference type="GO" id="GO:0090729">
    <property type="term" value="F:toxin activity"/>
    <property type="evidence" value="ECO:0007669"/>
    <property type="project" value="UniProtKB-KW"/>
</dbReference>
<geneLocation type="plasmid" evidence="7 8">
    <name>pCHRO.01</name>
</geneLocation>
<dbReference type="SUPFAM" id="SSF88723">
    <property type="entry name" value="PIN domain-like"/>
    <property type="match status" value="1"/>
</dbReference>
<gene>
    <name evidence="5" type="primary">vapC</name>
    <name evidence="7" type="ORF">Chro_5897</name>
</gene>
<keyword evidence="8" id="KW-1185">Reference proteome</keyword>
<keyword evidence="4 5" id="KW-0378">Hydrolase</keyword>
<name>K9U815_CHRTP</name>